<dbReference type="GO" id="GO:0004673">
    <property type="term" value="F:protein histidine kinase activity"/>
    <property type="evidence" value="ECO:0007669"/>
    <property type="project" value="UniProtKB-EC"/>
</dbReference>
<dbReference type="Gene3D" id="3.30.450.20">
    <property type="entry name" value="PAS domain"/>
    <property type="match status" value="3"/>
</dbReference>
<proteinExistence type="predicted"/>
<dbReference type="EC" id="2.7.13.3" evidence="2"/>
<name>A0A1X7KH47_9BACT</name>
<dbReference type="InterPro" id="IPR001789">
    <property type="entry name" value="Sig_transdc_resp-reg_receiver"/>
</dbReference>
<keyword evidence="7" id="KW-0067">ATP-binding</keyword>
<dbReference type="InterPro" id="IPR011006">
    <property type="entry name" value="CheY-like_superfamily"/>
</dbReference>
<evidence type="ECO:0000256" key="2">
    <source>
        <dbReference type="ARBA" id="ARBA00012438"/>
    </source>
</evidence>
<evidence type="ECO:0000256" key="3">
    <source>
        <dbReference type="ARBA" id="ARBA00022553"/>
    </source>
</evidence>
<dbReference type="Pfam" id="PF07568">
    <property type="entry name" value="HisKA_2"/>
    <property type="match status" value="1"/>
</dbReference>
<comment type="caution">
    <text evidence="8">Lacks conserved residue(s) required for the propagation of feature annotation.</text>
</comment>
<dbReference type="InterPro" id="IPR003594">
    <property type="entry name" value="HATPase_dom"/>
</dbReference>
<dbReference type="Gene3D" id="3.40.50.2300">
    <property type="match status" value="1"/>
</dbReference>
<dbReference type="SUPFAM" id="SSF55785">
    <property type="entry name" value="PYP-like sensor domain (PAS domain)"/>
    <property type="match status" value="3"/>
</dbReference>
<dbReference type="GO" id="GO:0000160">
    <property type="term" value="P:phosphorelay signal transduction system"/>
    <property type="evidence" value="ECO:0007669"/>
    <property type="project" value="InterPro"/>
</dbReference>
<keyword evidence="5" id="KW-0547">Nucleotide-binding</keyword>
<evidence type="ECO:0000259" key="11">
    <source>
        <dbReference type="PROSITE" id="PS50110"/>
    </source>
</evidence>
<dbReference type="InterPro" id="IPR035965">
    <property type="entry name" value="PAS-like_dom_sf"/>
</dbReference>
<keyword evidence="6" id="KW-0418">Kinase</keyword>
<dbReference type="InterPro" id="IPR011495">
    <property type="entry name" value="Sig_transdc_His_kin_sub2_dim/P"/>
</dbReference>
<dbReference type="InterPro" id="IPR013767">
    <property type="entry name" value="PAS_fold"/>
</dbReference>
<dbReference type="InterPro" id="IPR036890">
    <property type="entry name" value="HATPase_C_sf"/>
</dbReference>
<dbReference type="Pfam" id="PF02518">
    <property type="entry name" value="HATPase_c"/>
    <property type="match status" value="1"/>
</dbReference>
<feature type="coiled-coil region" evidence="9">
    <location>
        <begin position="124"/>
        <end position="151"/>
    </location>
</feature>
<reference evidence="14" key="1">
    <citation type="submission" date="2017-04" db="EMBL/GenBank/DDBJ databases">
        <authorList>
            <person name="Varghese N."/>
            <person name="Submissions S."/>
        </authorList>
    </citation>
    <scope>NUCLEOTIDE SEQUENCE [LARGE SCALE GENOMIC DNA]</scope>
    <source>
        <strain evidence="14">USBA 82</strain>
    </source>
</reference>
<dbReference type="InterPro" id="IPR000014">
    <property type="entry name" value="PAS"/>
</dbReference>
<evidence type="ECO:0000313" key="13">
    <source>
        <dbReference type="EMBL" id="SMG40232.1"/>
    </source>
</evidence>
<dbReference type="InterPro" id="IPR011102">
    <property type="entry name" value="Sig_transdc_His_kinase_HWE"/>
</dbReference>
<evidence type="ECO:0000256" key="5">
    <source>
        <dbReference type="ARBA" id="ARBA00022741"/>
    </source>
</evidence>
<dbReference type="SMART" id="SM00091">
    <property type="entry name" value="PAS"/>
    <property type="match status" value="3"/>
</dbReference>
<dbReference type="SMART" id="SM00911">
    <property type="entry name" value="HWE_HK"/>
    <property type="match status" value="1"/>
</dbReference>
<dbReference type="EMBL" id="FXBB01000027">
    <property type="protein sequence ID" value="SMG40232.1"/>
    <property type="molecule type" value="Genomic_DNA"/>
</dbReference>
<accession>A0A1X7KH47</accession>
<dbReference type="PROSITE" id="PS50112">
    <property type="entry name" value="PAS"/>
    <property type="match status" value="2"/>
</dbReference>
<keyword evidence="3" id="KW-0597">Phosphoprotein</keyword>
<keyword evidence="9" id="KW-0175">Coiled coil</keyword>
<dbReference type="Pfam" id="PF00989">
    <property type="entry name" value="PAS"/>
    <property type="match status" value="1"/>
</dbReference>
<dbReference type="SMART" id="SM00448">
    <property type="entry name" value="REC"/>
    <property type="match status" value="1"/>
</dbReference>
<keyword evidence="14" id="KW-1185">Reference proteome</keyword>
<evidence type="ECO:0000259" key="12">
    <source>
        <dbReference type="PROSITE" id="PS50112"/>
    </source>
</evidence>
<organism evidence="13 14">
    <name type="scientific">Dethiosulfovibrio salsuginis</name>
    <dbReference type="NCBI Taxonomy" id="561720"/>
    <lineage>
        <taxon>Bacteria</taxon>
        <taxon>Thermotogati</taxon>
        <taxon>Synergistota</taxon>
        <taxon>Synergistia</taxon>
        <taxon>Synergistales</taxon>
        <taxon>Dethiosulfovibrionaceae</taxon>
        <taxon>Dethiosulfovibrio</taxon>
    </lineage>
</organism>
<dbReference type="InterPro" id="IPR005467">
    <property type="entry name" value="His_kinase_dom"/>
</dbReference>
<dbReference type="Pfam" id="PF13188">
    <property type="entry name" value="PAS_8"/>
    <property type="match status" value="1"/>
</dbReference>
<evidence type="ECO:0000256" key="8">
    <source>
        <dbReference type="PROSITE-ProRule" id="PRU00169"/>
    </source>
</evidence>
<dbReference type="PANTHER" id="PTHR41523">
    <property type="entry name" value="TWO-COMPONENT SYSTEM SENSOR PROTEIN"/>
    <property type="match status" value="1"/>
</dbReference>
<evidence type="ECO:0000256" key="6">
    <source>
        <dbReference type="ARBA" id="ARBA00022777"/>
    </source>
</evidence>
<dbReference type="STRING" id="561720.SAMN06275492_12726"/>
<dbReference type="PROSITE" id="PS50109">
    <property type="entry name" value="HIS_KIN"/>
    <property type="match status" value="1"/>
</dbReference>
<evidence type="ECO:0000256" key="9">
    <source>
        <dbReference type="SAM" id="Coils"/>
    </source>
</evidence>
<feature type="domain" description="Response regulatory" evidence="11">
    <location>
        <begin position="10"/>
        <end position="125"/>
    </location>
</feature>
<dbReference type="SUPFAM" id="SSF55874">
    <property type="entry name" value="ATPase domain of HSP90 chaperone/DNA topoisomerase II/histidine kinase"/>
    <property type="match status" value="1"/>
</dbReference>
<dbReference type="GO" id="GO:0005524">
    <property type="term" value="F:ATP binding"/>
    <property type="evidence" value="ECO:0007669"/>
    <property type="project" value="UniProtKB-KW"/>
</dbReference>
<dbReference type="PANTHER" id="PTHR41523:SF8">
    <property type="entry name" value="ETHYLENE RESPONSE SENSOR PROTEIN"/>
    <property type="match status" value="1"/>
</dbReference>
<evidence type="ECO:0000256" key="4">
    <source>
        <dbReference type="ARBA" id="ARBA00022679"/>
    </source>
</evidence>
<evidence type="ECO:0000313" key="14">
    <source>
        <dbReference type="Proteomes" id="UP000193355"/>
    </source>
</evidence>
<dbReference type="InterPro" id="IPR013656">
    <property type="entry name" value="PAS_4"/>
</dbReference>
<evidence type="ECO:0000259" key="10">
    <source>
        <dbReference type="PROSITE" id="PS50109"/>
    </source>
</evidence>
<protein>
    <recommendedName>
        <fullName evidence="2">histidine kinase</fullName>
        <ecNumber evidence="2">2.7.13.3</ecNumber>
    </recommendedName>
</protein>
<feature type="domain" description="Histidine kinase" evidence="10">
    <location>
        <begin position="542"/>
        <end position="732"/>
    </location>
</feature>
<dbReference type="AlphaFoldDB" id="A0A1X7KH47"/>
<dbReference type="Gene3D" id="3.30.565.10">
    <property type="entry name" value="Histidine kinase-like ATPase, C-terminal domain"/>
    <property type="match status" value="1"/>
</dbReference>
<feature type="domain" description="PAS" evidence="12">
    <location>
        <begin position="162"/>
        <end position="231"/>
    </location>
</feature>
<dbReference type="Pfam" id="PF00072">
    <property type="entry name" value="Response_reg"/>
    <property type="match status" value="1"/>
</dbReference>
<dbReference type="NCBIfam" id="TIGR00229">
    <property type="entry name" value="sensory_box"/>
    <property type="match status" value="2"/>
</dbReference>
<keyword evidence="4" id="KW-0808">Transferase</keyword>
<feature type="domain" description="PAS" evidence="12">
    <location>
        <begin position="401"/>
        <end position="447"/>
    </location>
</feature>
<dbReference type="CDD" id="cd00130">
    <property type="entry name" value="PAS"/>
    <property type="match status" value="2"/>
</dbReference>
<evidence type="ECO:0000256" key="1">
    <source>
        <dbReference type="ARBA" id="ARBA00000085"/>
    </source>
</evidence>
<dbReference type="GO" id="GO:0006355">
    <property type="term" value="P:regulation of DNA-templated transcription"/>
    <property type="evidence" value="ECO:0007669"/>
    <property type="project" value="InterPro"/>
</dbReference>
<dbReference type="PROSITE" id="PS50110">
    <property type="entry name" value="RESPONSE_REGULATORY"/>
    <property type="match status" value="1"/>
</dbReference>
<sequence>MRVKDISKCLVMIVDDSVDDLDRLVDLLSPMCEVAVALDGRSSLKVAEKVLPDLFIINVKMSEVSGFDLCRIVKSSDGMGHVPVMFVSDQSDLRSRQKGLSLGAVDYVCKPYDALELKLRVESHLRLKVARESLETKNDMLEQEVLKRTEDLRYAMERLETSEKEFRSLAEGLPDVVFRVGSDERFRYVSGALRSFMGREPSDLIGKTMEESGFSDLFPSVDLESMKTILRSGEKVYFESPVRINDQFKGVAEIRVVPEREGGLVVSALGIVRDISLQRSVEERYSRLFSMMKDGLVVIELDPYDRFKILDCNAAFSSMMSSPKRLIGSPLSDLLPITSQLWTGAIGKVVASGGAVTVEGHCGEMGLMLETVVYLAGPDTCVCIVRDVTEQREAQERLASQGEFLGSLVENMPVGIFAKDMSAGGIYVIWNSRMADITGVDCDQALGATESDVFDKLVSEKLLEDGNLTFKKGYPLMFEYDRSFTGRTARGQCHLKVIRVPIFGEDGSPSVLLGMVEDVTGLIVANERLEESLKDKDMLIQEVHHRVKNNLQVMASLISLQASRASDPSLVDVLQDSRSRIMAMAYVHELLYRNTHFSSLKIADYLGELSGALASTYGTGRNIRISLDVDDTGLSVDKAVPCGLIVNELVTNSLKHGFIGRDSGNISISVRTVEGTVLMEVSDDGVGTLTKIGEGAGLGMTIVNGLIRQLGASMTVDDGDGLSFRIEFPAEVEQG</sequence>
<dbReference type="SUPFAM" id="SSF52172">
    <property type="entry name" value="CheY-like"/>
    <property type="match status" value="1"/>
</dbReference>
<dbReference type="SMART" id="SM00387">
    <property type="entry name" value="HATPase_c"/>
    <property type="match status" value="1"/>
</dbReference>
<dbReference type="Pfam" id="PF08448">
    <property type="entry name" value="PAS_4"/>
    <property type="match status" value="1"/>
</dbReference>
<evidence type="ECO:0000256" key="7">
    <source>
        <dbReference type="ARBA" id="ARBA00022840"/>
    </source>
</evidence>
<gene>
    <name evidence="13" type="ORF">SAMN06275492_12726</name>
</gene>
<dbReference type="Proteomes" id="UP000193355">
    <property type="component" value="Unassembled WGS sequence"/>
</dbReference>
<comment type="catalytic activity">
    <reaction evidence="1">
        <text>ATP + protein L-histidine = ADP + protein N-phospho-L-histidine.</text>
        <dbReference type="EC" id="2.7.13.3"/>
    </reaction>
</comment>